<reference evidence="2" key="2">
    <citation type="submission" date="2025-08" db="UniProtKB">
        <authorList>
            <consortium name="Ensembl"/>
        </authorList>
    </citation>
    <scope>IDENTIFICATION</scope>
</reference>
<dbReference type="AlphaFoldDB" id="A0A3P8UCY2"/>
<name>A0A3P8UCY2_AMPPE</name>
<keyword evidence="3" id="KW-1185">Reference proteome</keyword>
<feature type="transmembrane region" description="Helical" evidence="1">
    <location>
        <begin position="12"/>
        <end position="36"/>
    </location>
</feature>
<reference evidence="2 3" key="1">
    <citation type="submission" date="2018-03" db="EMBL/GenBank/DDBJ databases">
        <title>Finding Nemo's genes: A chromosome-scale reference assembly of the genome of the orange clownfish Amphiprion percula.</title>
        <authorList>
            <person name="Lehmann R."/>
        </authorList>
    </citation>
    <scope>NUCLEOTIDE SEQUENCE</scope>
</reference>
<dbReference type="GeneTree" id="ENSGT00940000176937"/>
<dbReference type="Ensembl" id="ENSAPET00000034021.1">
    <property type="protein sequence ID" value="ENSAPEP00000033152.1"/>
    <property type="gene ID" value="ENSAPEG00000023548.1"/>
</dbReference>
<keyword evidence="1" id="KW-0812">Transmembrane</keyword>
<evidence type="ECO:0000313" key="3">
    <source>
        <dbReference type="Proteomes" id="UP000265080"/>
    </source>
</evidence>
<proteinExistence type="predicted"/>
<keyword evidence="1" id="KW-1133">Transmembrane helix</keyword>
<sequence length="67" mass="7643">MELPFSGIELTFIIVAFVILSLYSLASVCIQNTLLISEEKLLMVQLVPFKVRKINSAKCIDKHEYKI</sequence>
<evidence type="ECO:0000313" key="2">
    <source>
        <dbReference type="Ensembl" id="ENSAPEP00000033152.1"/>
    </source>
</evidence>
<dbReference type="Proteomes" id="UP000265080">
    <property type="component" value="Chromosome 3"/>
</dbReference>
<protein>
    <submittedName>
        <fullName evidence="2">Uncharacterized protein</fullName>
    </submittedName>
</protein>
<accession>A0A3P8UCY2</accession>
<organism evidence="2 3">
    <name type="scientific">Amphiprion percula</name>
    <name type="common">Orange clownfish</name>
    <name type="synonym">Lutjanus percula</name>
    <dbReference type="NCBI Taxonomy" id="161767"/>
    <lineage>
        <taxon>Eukaryota</taxon>
        <taxon>Metazoa</taxon>
        <taxon>Chordata</taxon>
        <taxon>Craniata</taxon>
        <taxon>Vertebrata</taxon>
        <taxon>Euteleostomi</taxon>
        <taxon>Actinopterygii</taxon>
        <taxon>Neopterygii</taxon>
        <taxon>Teleostei</taxon>
        <taxon>Neoteleostei</taxon>
        <taxon>Acanthomorphata</taxon>
        <taxon>Ovalentaria</taxon>
        <taxon>Pomacentridae</taxon>
        <taxon>Amphiprion</taxon>
    </lineage>
</organism>
<keyword evidence="1" id="KW-0472">Membrane</keyword>
<reference evidence="2" key="3">
    <citation type="submission" date="2025-09" db="UniProtKB">
        <authorList>
            <consortium name="Ensembl"/>
        </authorList>
    </citation>
    <scope>IDENTIFICATION</scope>
</reference>
<evidence type="ECO:0000256" key="1">
    <source>
        <dbReference type="SAM" id="Phobius"/>
    </source>
</evidence>